<sequence>MSIRRIRRKVSDKSEQLNEVLWYEVKKITRLSAYNEYVPILDSPGSPEWTKDALAIPQKEAGFVQWRHLCYNAELREFENLNMQVGGRLSKFKYLQMKTWVGNVTEEVGSTNGLVDQMQLDAPMKKEVARWYWLMMNIVDGEFNLLEEIWRECLPEPQLKHFWQVSTRLLYNIVKHATLRRNHLFSINRAFWTPKKLSRLRQDNVVRCKKCGSASADDLQMFIDCPLLRLRSHGQSRTVSPEMFLPRKQRDTRWALVDE</sequence>
<accession>A0AAV7PQA1</accession>
<comment type="caution">
    <text evidence="1">The sequence shown here is derived from an EMBL/GenBank/DDBJ whole genome shotgun (WGS) entry which is preliminary data.</text>
</comment>
<name>A0AAV7PQA1_PLEWA</name>
<dbReference type="Proteomes" id="UP001066276">
    <property type="component" value="Chromosome 7"/>
</dbReference>
<keyword evidence="2" id="KW-1185">Reference proteome</keyword>
<protein>
    <recommendedName>
        <fullName evidence="3">Reverse transcriptase zinc-binding domain-containing protein</fullName>
    </recommendedName>
</protein>
<gene>
    <name evidence="1" type="ORF">NDU88_008771</name>
</gene>
<evidence type="ECO:0008006" key="3">
    <source>
        <dbReference type="Google" id="ProtNLM"/>
    </source>
</evidence>
<organism evidence="1 2">
    <name type="scientific">Pleurodeles waltl</name>
    <name type="common">Iberian ribbed newt</name>
    <dbReference type="NCBI Taxonomy" id="8319"/>
    <lineage>
        <taxon>Eukaryota</taxon>
        <taxon>Metazoa</taxon>
        <taxon>Chordata</taxon>
        <taxon>Craniata</taxon>
        <taxon>Vertebrata</taxon>
        <taxon>Euteleostomi</taxon>
        <taxon>Amphibia</taxon>
        <taxon>Batrachia</taxon>
        <taxon>Caudata</taxon>
        <taxon>Salamandroidea</taxon>
        <taxon>Salamandridae</taxon>
        <taxon>Pleurodelinae</taxon>
        <taxon>Pleurodeles</taxon>
    </lineage>
</organism>
<reference evidence="1" key="1">
    <citation type="journal article" date="2022" name="bioRxiv">
        <title>Sequencing and chromosome-scale assembly of the giantPleurodeles waltlgenome.</title>
        <authorList>
            <person name="Brown T."/>
            <person name="Elewa A."/>
            <person name="Iarovenko S."/>
            <person name="Subramanian E."/>
            <person name="Araus A.J."/>
            <person name="Petzold A."/>
            <person name="Susuki M."/>
            <person name="Suzuki K.-i.T."/>
            <person name="Hayashi T."/>
            <person name="Toyoda A."/>
            <person name="Oliveira C."/>
            <person name="Osipova E."/>
            <person name="Leigh N.D."/>
            <person name="Simon A."/>
            <person name="Yun M.H."/>
        </authorList>
    </citation>
    <scope>NUCLEOTIDE SEQUENCE</scope>
    <source>
        <strain evidence="1">20211129_DDA</strain>
        <tissue evidence="1">Liver</tissue>
    </source>
</reference>
<dbReference type="EMBL" id="JANPWB010000011">
    <property type="protein sequence ID" value="KAJ1130418.1"/>
    <property type="molecule type" value="Genomic_DNA"/>
</dbReference>
<dbReference type="AlphaFoldDB" id="A0AAV7PQA1"/>
<evidence type="ECO:0000313" key="2">
    <source>
        <dbReference type="Proteomes" id="UP001066276"/>
    </source>
</evidence>
<evidence type="ECO:0000313" key="1">
    <source>
        <dbReference type="EMBL" id="KAJ1130418.1"/>
    </source>
</evidence>
<proteinExistence type="predicted"/>